<reference evidence="3 4" key="1">
    <citation type="submission" date="2014-11" db="EMBL/GenBank/DDBJ databases">
        <title>Genomics and ecophysiology of heterotrophic nitrogen fixing bacteria isolated from estuarine surface water.</title>
        <authorList>
            <person name="Bentzon-Tilia M."/>
            <person name="Severin I."/>
            <person name="Hansen L.H."/>
            <person name="Riemann L."/>
        </authorList>
    </citation>
    <scope>NUCLEOTIDE SEQUENCE [LARGE SCALE GENOMIC DNA]</scope>
    <source>
        <strain evidence="3 4">BAL398</strain>
    </source>
</reference>
<dbReference type="PANTHER" id="PTHR42928:SF5">
    <property type="entry name" value="BLR1237 PROTEIN"/>
    <property type="match status" value="1"/>
</dbReference>
<evidence type="ECO:0000313" key="4">
    <source>
        <dbReference type="Proteomes" id="UP000032515"/>
    </source>
</evidence>
<sequence>MVVVITALACLLGVDATPTFAAAPFPNRPITLIVAFEAGGSTDISARLVARQLSEVLGQQVVVDNRPGAGGRLGTRRFSEAEPDGYTLLWGSGSTLTVSPVLYDDQQYVKELTPVSLGVTQPFLFAASTATGAKTLKDFIALAKAEPGKLNFASAGVGSSNHLLGEIFMAATGTELRHIPYKGGASARDAVAKNEAQLMDEVLSPLIGSIKAGQLQPLLITSDTRHPLFPNVPTAAEAGVPDLAMVGFFALLAPAKTPPDIVRTLNVAMKKALDEPSLRTALDRAGFDPAYSSPEDLQRRIEQGRARYGDIVVRRKIKIN</sequence>
<dbReference type="PIRSF" id="PIRSF017082">
    <property type="entry name" value="YflP"/>
    <property type="match status" value="1"/>
</dbReference>
<organism evidence="3 4">
    <name type="scientific">Rhodopseudomonas palustris</name>
    <dbReference type="NCBI Taxonomy" id="1076"/>
    <lineage>
        <taxon>Bacteria</taxon>
        <taxon>Pseudomonadati</taxon>
        <taxon>Pseudomonadota</taxon>
        <taxon>Alphaproteobacteria</taxon>
        <taxon>Hyphomicrobiales</taxon>
        <taxon>Nitrobacteraceae</taxon>
        <taxon>Rhodopseudomonas</taxon>
    </lineage>
</organism>
<evidence type="ECO:0000256" key="2">
    <source>
        <dbReference type="SAM" id="SignalP"/>
    </source>
</evidence>
<gene>
    <name evidence="3" type="ORF">OO17_08050</name>
</gene>
<comment type="similarity">
    <text evidence="1">Belongs to the UPF0065 (bug) family.</text>
</comment>
<dbReference type="SUPFAM" id="SSF53850">
    <property type="entry name" value="Periplasmic binding protein-like II"/>
    <property type="match status" value="1"/>
</dbReference>
<dbReference type="EMBL" id="JXXE01000156">
    <property type="protein sequence ID" value="KIZ45280.1"/>
    <property type="molecule type" value="Genomic_DNA"/>
</dbReference>
<comment type="caution">
    <text evidence="3">The sequence shown here is derived from an EMBL/GenBank/DDBJ whole genome shotgun (WGS) entry which is preliminary data.</text>
</comment>
<dbReference type="PANTHER" id="PTHR42928">
    <property type="entry name" value="TRICARBOXYLATE-BINDING PROTEIN"/>
    <property type="match status" value="1"/>
</dbReference>
<evidence type="ECO:0000256" key="1">
    <source>
        <dbReference type="ARBA" id="ARBA00006987"/>
    </source>
</evidence>
<dbReference type="Gene3D" id="3.40.190.10">
    <property type="entry name" value="Periplasmic binding protein-like II"/>
    <property type="match status" value="1"/>
</dbReference>
<dbReference type="Gene3D" id="3.40.190.150">
    <property type="entry name" value="Bordetella uptake gene, domain 1"/>
    <property type="match status" value="1"/>
</dbReference>
<keyword evidence="2" id="KW-0732">Signal</keyword>
<feature type="chain" id="PRO_5002320096" evidence="2">
    <location>
        <begin position="22"/>
        <end position="320"/>
    </location>
</feature>
<dbReference type="InterPro" id="IPR042100">
    <property type="entry name" value="Bug_dom1"/>
</dbReference>
<evidence type="ECO:0000313" key="3">
    <source>
        <dbReference type="EMBL" id="KIZ45280.1"/>
    </source>
</evidence>
<dbReference type="CDD" id="cd07012">
    <property type="entry name" value="PBP2_Bug_TTT"/>
    <property type="match status" value="1"/>
</dbReference>
<accession>A0A0D7EXL3</accession>
<feature type="signal peptide" evidence="2">
    <location>
        <begin position="1"/>
        <end position="21"/>
    </location>
</feature>
<dbReference type="InterPro" id="IPR005064">
    <property type="entry name" value="BUG"/>
</dbReference>
<protein>
    <submittedName>
        <fullName evidence="3">ABC transporter substrate-binding protein</fullName>
    </submittedName>
</protein>
<dbReference type="AlphaFoldDB" id="A0A0D7EXL3"/>
<proteinExistence type="inferred from homology"/>
<dbReference type="Pfam" id="PF03401">
    <property type="entry name" value="TctC"/>
    <property type="match status" value="1"/>
</dbReference>
<dbReference type="PATRIC" id="fig|1076.23.peg.864"/>
<dbReference type="Proteomes" id="UP000032515">
    <property type="component" value="Unassembled WGS sequence"/>
</dbReference>
<name>A0A0D7EXL3_RHOPL</name>